<gene>
    <name evidence="2" type="ORF">D7D94_04625</name>
</gene>
<dbReference type="Proteomes" id="UP000422989">
    <property type="component" value="Chromosome"/>
</dbReference>
<dbReference type="KEGG" id="moj:D7D94_04625"/>
<protein>
    <submittedName>
        <fullName evidence="2">DUF4255 domain-containing protein</fullName>
    </submittedName>
</protein>
<sequence length="428" mass="44308">MSNALSVAATTAALAWRLTQAMAEFGMGGDASAGRPDGADPEKPAIKVFLYRVDLSAARRNDDLPTRSGEAVVTRPRAALILHYLLCFLGDEDTAVPEKLLGIAATNVHAQPLLTRKEIEKGWAKVGPVGANGQDLSAAPDRVRLSIVGLALEEISHVWSSLMGQPYRLSLAVTADVVVLEPKVVPIRPLPVTSRGLYSSAVLSPEVSSVSVAGTAPGAPVPIVAGEQLELRGRDLMSEDTTVVLVGHLELSPDGSSSSKPAPPPTSDRLFVTLPVATPPGVLGIAVEHRRSLGVPPSPRTVRQSPLYPIVVAPAMTSAKVVGTPTPAGGDPRTYSGTTEITVQQAVPDDQAVTMLLSGGREAFAFEQATRGAASPSSSRKTFSIPFTGVPAGDYLVRVVIAGVQSTPSVVDSGPLGGTIAGPKVTIS</sequence>
<accession>A0A6I6E2Q1</accession>
<reference evidence="2 3" key="1">
    <citation type="submission" date="2018-09" db="EMBL/GenBank/DDBJ databases">
        <title>Whole genome sequencing of Microbacterium oryzae strain MB-10T.</title>
        <authorList>
            <person name="Das S.K."/>
        </authorList>
    </citation>
    <scope>NUCLEOTIDE SEQUENCE [LARGE SCALE GENOMIC DNA]</scope>
    <source>
        <strain evidence="2 3">MB-10</strain>
    </source>
</reference>
<dbReference type="EMBL" id="CP032550">
    <property type="protein sequence ID" value="QGU27027.1"/>
    <property type="molecule type" value="Genomic_DNA"/>
</dbReference>
<evidence type="ECO:0000313" key="3">
    <source>
        <dbReference type="Proteomes" id="UP000422989"/>
    </source>
</evidence>
<feature type="domain" description="Pvc16 N-terminal" evidence="1">
    <location>
        <begin position="10"/>
        <end position="193"/>
    </location>
</feature>
<evidence type="ECO:0000313" key="2">
    <source>
        <dbReference type="EMBL" id="QGU27027.1"/>
    </source>
</evidence>
<keyword evidence="3" id="KW-1185">Reference proteome</keyword>
<name>A0A6I6E2Q1_9MICO</name>
<dbReference type="InterPro" id="IPR025351">
    <property type="entry name" value="Pvc16_N"/>
</dbReference>
<organism evidence="2 3">
    <name type="scientific">Microbacterium oryzae</name>
    <dbReference type="NCBI Taxonomy" id="743009"/>
    <lineage>
        <taxon>Bacteria</taxon>
        <taxon>Bacillati</taxon>
        <taxon>Actinomycetota</taxon>
        <taxon>Actinomycetes</taxon>
        <taxon>Micrococcales</taxon>
        <taxon>Microbacteriaceae</taxon>
        <taxon>Microbacterium</taxon>
    </lineage>
</organism>
<dbReference type="RefSeq" id="WP_156241520.1">
    <property type="nucleotide sequence ID" value="NZ_BAAAZL010000002.1"/>
</dbReference>
<evidence type="ECO:0000259" key="1">
    <source>
        <dbReference type="Pfam" id="PF14065"/>
    </source>
</evidence>
<dbReference type="AlphaFoldDB" id="A0A6I6E2Q1"/>
<proteinExistence type="predicted"/>
<dbReference type="OrthoDB" id="527247at2"/>
<dbReference type="Pfam" id="PF14065">
    <property type="entry name" value="Pvc16_N"/>
    <property type="match status" value="1"/>
</dbReference>